<dbReference type="EMBL" id="FLUQ01000001">
    <property type="protein sequence ID" value="SBV97225.1"/>
    <property type="molecule type" value="Genomic_DNA"/>
</dbReference>
<feature type="domain" description="Tripartite ATP-independent periplasmic transporters DctQ component" evidence="10">
    <location>
        <begin position="26"/>
        <end position="157"/>
    </location>
</feature>
<dbReference type="GO" id="GO:0022857">
    <property type="term" value="F:transmembrane transporter activity"/>
    <property type="evidence" value="ECO:0007669"/>
    <property type="project" value="TreeGrafter"/>
</dbReference>
<dbReference type="InterPro" id="IPR055348">
    <property type="entry name" value="DctQ"/>
</dbReference>
<keyword evidence="2" id="KW-0813">Transport</keyword>
<evidence type="ECO:0000256" key="9">
    <source>
        <dbReference type="SAM" id="Phobius"/>
    </source>
</evidence>
<organism evidence="11">
    <name type="scientific">uncultured delta proteobacterium</name>
    <dbReference type="NCBI Taxonomy" id="34034"/>
    <lineage>
        <taxon>Bacteria</taxon>
        <taxon>Deltaproteobacteria</taxon>
        <taxon>environmental samples</taxon>
    </lineage>
</organism>
<dbReference type="AlphaFoldDB" id="A0A212JD83"/>
<name>A0A212JD83_9DELT</name>
<accession>A0A212JD83</accession>
<dbReference type="GO" id="GO:0005886">
    <property type="term" value="C:plasma membrane"/>
    <property type="evidence" value="ECO:0007669"/>
    <property type="project" value="UniProtKB-SubCell"/>
</dbReference>
<comment type="similarity">
    <text evidence="8">Belongs to the TRAP transporter small permease family.</text>
</comment>
<gene>
    <name evidence="11" type="ORF">KL86DPRO_11180</name>
</gene>
<evidence type="ECO:0000256" key="4">
    <source>
        <dbReference type="ARBA" id="ARBA00022519"/>
    </source>
</evidence>
<keyword evidence="5 9" id="KW-0812">Transmembrane</keyword>
<evidence type="ECO:0000256" key="7">
    <source>
        <dbReference type="ARBA" id="ARBA00023136"/>
    </source>
</evidence>
<feature type="transmembrane region" description="Helical" evidence="9">
    <location>
        <begin position="12"/>
        <end position="38"/>
    </location>
</feature>
<dbReference type="PANTHER" id="PTHR35011:SF2">
    <property type="entry name" value="2,3-DIKETO-L-GULONATE TRAP TRANSPORTER SMALL PERMEASE PROTEIN YIAM"/>
    <property type="match status" value="1"/>
</dbReference>
<keyword evidence="4" id="KW-0997">Cell inner membrane</keyword>
<keyword evidence="6 9" id="KW-1133">Transmembrane helix</keyword>
<evidence type="ECO:0000259" key="10">
    <source>
        <dbReference type="Pfam" id="PF04290"/>
    </source>
</evidence>
<reference evidence="11" key="1">
    <citation type="submission" date="2016-04" db="EMBL/GenBank/DDBJ databases">
        <authorList>
            <person name="Evans L.H."/>
            <person name="Alamgir A."/>
            <person name="Owens N."/>
            <person name="Weber N.D."/>
            <person name="Virtaneva K."/>
            <person name="Barbian K."/>
            <person name="Babar A."/>
            <person name="Rosenke K."/>
        </authorList>
    </citation>
    <scope>NUCLEOTIDE SEQUENCE</scope>
    <source>
        <strain evidence="11">86</strain>
    </source>
</reference>
<evidence type="ECO:0000256" key="1">
    <source>
        <dbReference type="ARBA" id="ARBA00004429"/>
    </source>
</evidence>
<dbReference type="Pfam" id="PF04290">
    <property type="entry name" value="DctQ"/>
    <property type="match status" value="1"/>
</dbReference>
<sequence length="174" mass="19990">MQLLQAFNTKVNKILCGIMFVTFTLMVILTFMQVVFRYCLEQPLSWSEEGAKYLFMWATYTGASIAFYEGKHINVTLLTDLFSPRVKAAFYLLADGFCLWFLFVFIYQGFIVSQRVFMLGQFSPSLPWLPIGVTYLAIPVGCFFMFCNVLVYAIRHFHTMATGLGGDVYDPHEI</sequence>
<evidence type="ECO:0000313" key="11">
    <source>
        <dbReference type="EMBL" id="SBV97225.1"/>
    </source>
</evidence>
<evidence type="ECO:0000256" key="6">
    <source>
        <dbReference type="ARBA" id="ARBA00022989"/>
    </source>
</evidence>
<dbReference type="GO" id="GO:0015740">
    <property type="term" value="P:C4-dicarboxylate transport"/>
    <property type="evidence" value="ECO:0007669"/>
    <property type="project" value="TreeGrafter"/>
</dbReference>
<comment type="subcellular location">
    <subcellularLocation>
        <location evidence="1">Cell inner membrane</location>
        <topology evidence="1">Multi-pass membrane protein</topology>
    </subcellularLocation>
</comment>
<evidence type="ECO:0000256" key="3">
    <source>
        <dbReference type="ARBA" id="ARBA00022475"/>
    </source>
</evidence>
<feature type="transmembrane region" description="Helical" evidence="9">
    <location>
        <begin position="50"/>
        <end position="68"/>
    </location>
</feature>
<dbReference type="InterPro" id="IPR007387">
    <property type="entry name" value="TRAP_DctQ"/>
</dbReference>
<evidence type="ECO:0000256" key="2">
    <source>
        <dbReference type="ARBA" id="ARBA00022448"/>
    </source>
</evidence>
<proteinExistence type="inferred from homology"/>
<feature type="transmembrane region" description="Helical" evidence="9">
    <location>
        <begin position="131"/>
        <end position="154"/>
    </location>
</feature>
<feature type="transmembrane region" description="Helical" evidence="9">
    <location>
        <begin position="89"/>
        <end position="111"/>
    </location>
</feature>
<keyword evidence="3" id="KW-1003">Cell membrane</keyword>
<protein>
    <submittedName>
        <fullName evidence="11">Tripartite ATP-independent periplasmic transporter DctQ component (Modular protein)</fullName>
    </submittedName>
</protein>
<evidence type="ECO:0000256" key="8">
    <source>
        <dbReference type="ARBA" id="ARBA00038436"/>
    </source>
</evidence>
<keyword evidence="7 9" id="KW-0472">Membrane</keyword>
<evidence type="ECO:0000256" key="5">
    <source>
        <dbReference type="ARBA" id="ARBA00022692"/>
    </source>
</evidence>
<dbReference type="PANTHER" id="PTHR35011">
    <property type="entry name" value="2,3-DIKETO-L-GULONATE TRAP TRANSPORTER SMALL PERMEASE PROTEIN YIAM"/>
    <property type="match status" value="1"/>
</dbReference>